<dbReference type="PROSITE" id="PS51257">
    <property type="entry name" value="PROKAR_LIPOPROTEIN"/>
    <property type="match status" value="1"/>
</dbReference>
<sequence length="183" mass="20259">MNRRKLMTAFAGLGTVSLAGCANDDDETLDPDISETTQLGTADPVSLDREVDVADYDSQEFEEKATVTANVRVHNYIGSILRDRELLGAGIFLGIDYVSADEIDGEVAEGEFNRAKQLATVVNQRYVYNEDGELVTQPEPVELDTLREQLPRTVSVDVSSESGRYTAVLPVVVHRFWTYPDRA</sequence>
<evidence type="ECO:0000313" key="2">
    <source>
        <dbReference type="Proteomes" id="UP001320972"/>
    </source>
</evidence>
<gene>
    <name evidence="1" type="ORF">OB955_17475</name>
</gene>
<dbReference type="RefSeq" id="WP_338008591.1">
    <property type="nucleotide sequence ID" value="NZ_JAOPKB010000012.1"/>
</dbReference>
<accession>A0ABT2QHU4</accession>
<dbReference type="EMBL" id="JAOPKB010000012">
    <property type="protein sequence ID" value="MCU4974513.1"/>
    <property type="molecule type" value="Genomic_DNA"/>
</dbReference>
<proteinExistence type="predicted"/>
<comment type="caution">
    <text evidence="1">The sequence shown here is derived from an EMBL/GenBank/DDBJ whole genome shotgun (WGS) entry which is preliminary data.</text>
</comment>
<dbReference type="Proteomes" id="UP001320972">
    <property type="component" value="Unassembled WGS sequence"/>
</dbReference>
<organism evidence="1 2">
    <name type="scientific">Natronoglomus mannanivorans</name>
    <dbReference type="NCBI Taxonomy" id="2979990"/>
    <lineage>
        <taxon>Archaea</taxon>
        <taxon>Methanobacteriati</taxon>
        <taxon>Methanobacteriota</taxon>
        <taxon>Stenosarchaea group</taxon>
        <taxon>Halobacteria</taxon>
        <taxon>Halobacteriales</taxon>
        <taxon>Natrialbaceae</taxon>
        <taxon>Natronoglomus</taxon>
    </lineage>
</organism>
<protein>
    <submittedName>
        <fullName evidence="1">Uncharacterized protein</fullName>
    </submittedName>
</protein>
<reference evidence="1 2" key="1">
    <citation type="submission" date="2022-09" db="EMBL/GenBank/DDBJ databases">
        <title>Enrichment on poylsaccharides allowed isolation of novel metabolic and taxonomic groups of Haloarchaea.</title>
        <authorList>
            <person name="Sorokin D.Y."/>
            <person name="Elcheninov A.G."/>
            <person name="Khizhniak T.V."/>
            <person name="Kolganova T.V."/>
            <person name="Kublanov I.V."/>
        </authorList>
    </citation>
    <scope>NUCLEOTIDE SEQUENCE [LARGE SCALE GENOMIC DNA]</scope>
    <source>
        <strain evidence="1 2">AArc-m2/3/4</strain>
    </source>
</reference>
<name>A0ABT2QHU4_9EURY</name>
<keyword evidence="2" id="KW-1185">Reference proteome</keyword>
<evidence type="ECO:0000313" key="1">
    <source>
        <dbReference type="EMBL" id="MCU4974513.1"/>
    </source>
</evidence>